<dbReference type="GO" id="GO:0015035">
    <property type="term" value="F:protein-disulfide reductase activity"/>
    <property type="evidence" value="ECO:0007669"/>
    <property type="project" value="InterPro"/>
</dbReference>
<feature type="site" description="Contributes to redox potential value" evidence="7">
    <location>
        <position position="42"/>
    </location>
</feature>
<evidence type="ECO:0000313" key="10">
    <source>
        <dbReference type="EMBL" id="MCG7940508.1"/>
    </source>
</evidence>
<reference evidence="10" key="1">
    <citation type="journal article" date="2021" name="Proc. Natl. Acad. Sci. U.S.A.">
        <title>Global biogeography of chemosynthetic symbionts reveals both localized and globally distributed symbiont groups. .</title>
        <authorList>
            <person name="Osvatic J.T."/>
            <person name="Wilkins L.G.E."/>
            <person name="Leibrecht L."/>
            <person name="Leray M."/>
            <person name="Zauner S."/>
            <person name="Polzin J."/>
            <person name="Camacho Y."/>
            <person name="Gros O."/>
            <person name="van Gils J.A."/>
            <person name="Eisen J.A."/>
            <person name="Petersen J.M."/>
            <person name="Yuen B."/>
        </authorList>
    </citation>
    <scope>NUCLEOTIDE SEQUENCE</scope>
    <source>
        <strain evidence="10">MAGL173</strain>
    </source>
</reference>
<keyword evidence="5 8" id="KW-0676">Redox-active center</keyword>
<proteinExistence type="inferred from homology"/>
<evidence type="ECO:0000256" key="4">
    <source>
        <dbReference type="ARBA" id="ARBA00023157"/>
    </source>
</evidence>
<evidence type="ECO:0000256" key="1">
    <source>
        <dbReference type="ARBA" id="ARBA00008987"/>
    </source>
</evidence>
<dbReference type="AlphaFoldDB" id="A0A9E4K7Z8"/>
<dbReference type="CDD" id="cd02947">
    <property type="entry name" value="TRX_family"/>
    <property type="match status" value="1"/>
</dbReference>
<dbReference type="PANTHER" id="PTHR45663">
    <property type="entry name" value="GEO12009P1"/>
    <property type="match status" value="1"/>
</dbReference>
<dbReference type="Pfam" id="PF00085">
    <property type="entry name" value="Thioredoxin"/>
    <property type="match status" value="1"/>
</dbReference>
<dbReference type="Proteomes" id="UP000886687">
    <property type="component" value="Unassembled WGS sequence"/>
</dbReference>
<keyword evidence="4 8" id="KW-1015">Disulfide bond</keyword>
<name>A0A9E4K7Z8_9GAMM</name>
<dbReference type="PROSITE" id="PS51352">
    <property type="entry name" value="THIOREDOXIN_2"/>
    <property type="match status" value="1"/>
</dbReference>
<protein>
    <recommendedName>
        <fullName evidence="6">Thioredoxin</fullName>
    </recommendedName>
</protein>
<dbReference type="SUPFAM" id="SSF52833">
    <property type="entry name" value="Thioredoxin-like"/>
    <property type="match status" value="1"/>
</dbReference>
<comment type="similarity">
    <text evidence="1 6">Belongs to the thioredoxin family.</text>
</comment>
<feature type="site" description="Contributes to redox potential value" evidence="7">
    <location>
        <position position="35"/>
    </location>
</feature>
<dbReference type="InterPro" id="IPR005746">
    <property type="entry name" value="Thioredoxin"/>
</dbReference>
<dbReference type="PRINTS" id="PR00421">
    <property type="entry name" value="THIOREDOXIN"/>
</dbReference>
<gene>
    <name evidence="10" type="ORF">JAZ04_16865</name>
</gene>
<evidence type="ECO:0000256" key="6">
    <source>
        <dbReference type="PIRNR" id="PIRNR000077"/>
    </source>
</evidence>
<comment type="caution">
    <text evidence="10">The sequence shown here is derived from an EMBL/GenBank/DDBJ whole genome shotgun (WGS) entry which is preliminary data.</text>
</comment>
<feature type="domain" description="Thioredoxin" evidence="9">
    <location>
        <begin position="1"/>
        <end position="117"/>
    </location>
</feature>
<feature type="site" description="Contributes to redox potential value" evidence="7">
    <location>
        <position position="43"/>
    </location>
</feature>
<dbReference type="PANTHER" id="PTHR45663:SF11">
    <property type="entry name" value="GEO12009P1"/>
    <property type="match status" value="1"/>
</dbReference>
<feature type="disulfide bond" description="Redox-active" evidence="8">
    <location>
        <begin position="41"/>
        <end position="44"/>
    </location>
</feature>
<feature type="active site" description="Nucleophile" evidence="7">
    <location>
        <position position="41"/>
    </location>
</feature>
<dbReference type="GO" id="GO:0005737">
    <property type="term" value="C:cytoplasm"/>
    <property type="evidence" value="ECO:0007669"/>
    <property type="project" value="TreeGrafter"/>
</dbReference>
<evidence type="ECO:0000256" key="7">
    <source>
        <dbReference type="PIRSR" id="PIRSR000077-1"/>
    </source>
</evidence>
<organism evidence="10 11">
    <name type="scientific">Candidatus Thiodiazotropha lotti</name>
    <dbReference type="NCBI Taxonomy" id="2792787"/>
    <lineage>
        <taxon>Bacteria</taxon>
        <taxon>Pseudomonadati</taxon>
        <taxon>Pseudomonadota</taxon>
        <taxon>Gammaproteobacteria</taxon>
        <taxon>Chromatiales</taxon>
        <taxon>Sedimenticolaceae</taxon>
        <taxon>Candidatus Thiodiazotropha</taxon>
    </lineage>
</organism>
<evidence type="ECO:0000313" key="11">
    <source>
        <dbReference type="Proteomes" id="UP000886687"/>
    </source>
</evidence>
<sequence>MSNNKQNPPYIYNVDEAGFDEQVIQLSHQGPVLVDFWAEWCAPCISLAPALERVVSEYEGRMQLAKLEVDDNMRLAGRYRLRGFPTVILFVDGEERGRFHGSRASHWIRAWIVEHLGDF</sequence>
<dbReference type="InterPro" id="IPR036249">
    <property type="entry name" value="Thioredoxin-like_sf"/>
</dbReference>
<keyword evidence="2" id="KW-0813">Transport</keyword>
<evidence type="ECO:0000256" key="2">
    <source>
        <dbReference type="ARBA" id="ARBA00022448"/>
    </source>
</evidence>
<dbReference type="EMBL" id="JAEPDI010000013">
    <property type="protein sequence ID" value="MCG7940508.1"/>
    <property type="molecule type" value="Genomic_DNA"/>
</dbReference>
<dbReference type="InterPro" id="IPR013766">
    <property type="entry name" value="Thioredoxin_domain"/>
</dbReference>
<dbReference type="Gene3D" id="3.40.30.10">
    <property type="entry name" value="Glutaredoxin"/>
    <property type="match status" value="1"/>
</dbReference>
<accession>A0A9E4K7Z8</accession>
<evidence type="ECO:0000256" key="3">
    <source>
        <dbReference type="ARBA" id="ARBA00022982"/>
    </source>
</evidence>
<evidence type="ECO:0000259" key="9">
    <source>
        <dbReference type="PROSITE" id="PS51352"/>
    </source>
</evidence>
<dbReference type="PIRSF" id="PIRSF000077">
    <property type="entry name" value="Thioredoxin"/>
    <property type="match status" value="1"/>
</dbReference>
<feature type="active site" description="Nucleophile" evidence="7">
    <location>
        <position position="44"/>
    </location>
</feature>
<evidence type="ECO:0000256" key="5">
    <source>
        <dbReference type="ARBA" id="ARBA00023284"/>
    </source>
</evidence>
<keyword evidence="3" id="KW-0249">Electron transport</keyword>
<evidence type="ECO:0000256" key="8">
    <source>
        <dbReference type="PIRSR" id="PIRSR000077-4"/>
    </source>
</evidence>